<dbReference type="Proteomes" id="UP000266841">
    <property type="component" value="Unassembled WGS sequence"/>
</dbReference>
<keyword evidence="1" id="KW-0697">Rotamase</keyword>
<dbReference type="InterPro" id="IPR037041">
    <property type="entry name" value="Trigger_fac_C_sf"/>
</dbReference>
<accession>K0R3N1</accession>
<dbReference type="Pfam" id="PF05698">
    <property type="entry name" value="Trigger_C"/>
    <property type="match status" value="1"/>
</dbReference>
<reference evidence="5 6" key="1">
    <citation type="journal article" date="2012" name="Genome Biol.">
        <title>Genome and low-iron response of an oceanic diatom adapted to chronic iron limitation.</title>
        <authorList>
            <person name="Lommer M."/>
            <person name="Specht M."/>
            <person name="Roy A.S."/>
            <person name="Kraemer L."/>
            <person name="Andreson R."/>
            <person name="Gutowska M.A."/>
            <person name="Wolf J."/>
            <person name="Bergner S.V."/>
            <person name="Schilhabel M.B."/>
            <person name="Klostermeier U.C."/>
            <person name="Beiko R.G."/>
            <person name="Rosenstiel P."/>
            <person name="Hippler M."/>
            <person name="Laroche J."/>
        </authorList>
    </citation>
    <scope>NUCLEOTIDE SEQUENCE [LARGE SCALE GENOMIC DNA]</scope>
    <source>
        <strain evidence="5 6">CCMP1005</strain>
    </source>
</reference>
<dbReference type="AlphaFoldDB" id="K0R3N1"/>
<keyword evidence="2" id="KW-0413">Isomerase</keyword>
<feature type="compositionally biased region" description="Low complexity" evidence="3">
    <location>
        <begin position="258"/>
        <end position="277"/>
    </location>
</feature>
<feature type="compositionally biased region" description="Low complexity" evidence="3">
    <location>
        <begin position="233"/>
        <end position="250"/>
    </location>
</feature>
<dbReference type="InterPro" id="IPR027304">
    <property type="entry name" value="Trigger_fact/SurA_dom_sf"/>
</dbReference>
<evidence type="ECO:0000256" key="3">
    <source>
        <dbReference type="SAM" id="MobiDB-lite"/>
    </source>
</evidence>
<dbReference type="GO" id="GO:0003755">
    <property type="term" value="F:peptidyl-prolyl cis-trans isomerase activity"/>
    <property type="evidence" value="ECO:0007669"/>
    <property type="project" value="UniProtKB-KW"/>
</dbReference>
<organism evidence="5 6">
    <name type="scientific">Thalassiosira oceanica</name>
    <name type="common">Marine diatom</name>
    <dbReference type="NCBI Taxonomy" id="159749"/>
    <lineage>
        <taxon>Eukaryota</taxon>
        <taxon>Sar</taxon>
        <taxon>Stramenopiles</taxon>
        <taxon>Ochrophyta</taxon>
        <taxon>Bacillariophyta</taxon>
        <taxon>Coscinodiscophyceae</taxon>
        <taxon>Thalassiosirophycidae</taxon>
        <taxon>Thalassiosirales</taxon>
        <taxon>Thalassiosiraceae</taxon>
        <taxon>Thalassiosira</taxon>
    </lineage>
</organism>
<dbReference type="Gene3D" id="1.10.3120.10">
    <property type="entry name" value="Trigger factor, C-terminal domain"/>
    <property type="match status" value="1"/>
</dbReference>
<gene>
    <name evidence="5" type="ORF">THAOC_34344</name>
</gene>
<protein>
    <recommendedName>
        <fullName evidence="4">Trigger factor C-terminal domain-containing protein</fullName>
    </recommendedName>
</protein>
<comment type="caution">
    <text evidence="5">The sequence shown here is derived from an EMBL/GenBank/DDBJ whole genome shotgun (WGS) entry which is preliminary data.</text>
</comment>
<dbReference type="EMBL" id="AGNL01047432">
    <property type="protein sequence ID" value="EJK46975.1"/>
    <property type="molecule type" value="Genomic_DNA"/>
</dbReference>
<evidence type="ECO:0000313" key="6">
    <source>
        <dbReference type="Proteomes" id="UP000266841"/>
    </source>
</evidence>
<dbReference type="GO" id="GO:0006457">
    <property type="term" value="P:protein folding"/>
    <property type="evidence" value="ECO:0007669"/>
    <property type="project" value="InterPro"/>
</dbReference>
<feature type="compositionally biased region" description="Acidic residues" evidence="3">
    <location>
        <begin position="306"/>
        <end position="322"/>
    </location>
</feature>
<evidence type="ECO:0000256" key="2">
    <source>
        <dbReference type="ARBA" id="ARBA00023235"/>
    </source>
</evidence>
<feature type="domain" description="Trigger factor C-terminal" evidence="4">
    <location>
        <begin position="39"/>
        <end position="199"/>
    </location>
</feature>
<keyword evidence="6" id="KW-1185">Reference proteome</keyword>
<evidence type="ECO:0000259" key="4">
    <source>
        <dbReference type="Pfam" id="PF05698"/>
    </source>
</evidence>
<feature type="compositionally biased region" description="Polar residues" evidence="3">
    <location>
        <begin position="294"/>
        <end position="305"/>
    </location>
</feature>
<feature type="non-terminal residue" evidence="5">
    <location>
        <position position="1"/>
    </location>
</feature>
<dbReference type="GO" id="GO:0015031">
    <property type="term" value="P:protein transport"/>
    <property type="evidence" value="ECO:0007669"/>
    <property type="project" value="InterPro"/>
</dbReference>
<dbReference type="SUPFAM" id="SSF109998">
    <property type="entry name" value="Triger factor/SurA peptide-binding domain-like"/>
    <property type="match status" value="1"/>
</dbReference>
<proteinExistence type="predicted"/>
<dbReference type="eggNOG" id="ENOG502QUET">
    <property type="taxonomic scope" value="Eukaryota"/>
</dbReference>
<name>K0R3N1_THAOC</name>
<dbReference type="InterPro" id="IPR008880">
    <property type="entry name" value="Trigger_fac_C"/>
</dbReference>
<evidence type="ECO:0000313" key="5">
    <source>
        <dbReference type="EMBL" id="EJK46975.1"/>
    </source>
</evidence>
<evidence type="ECO:0000256" key="1">
    <source>
        <dbReference type="ARBA" id="ARBA00023110"/>
    </source>
</evidence>
<sequence>NKDLAGKDAIFDVTILSASRRILPEVTDEFAAQVRPGLTADGLRDELKKAVDTQDAQEYAGARNEVLGKALSDVMDVDVPDTLVTNQAREKYALMMTDMRDNGMADEEIKKLISPENFEKYKDICKADIVRDFKISMAVDEIARLESIQVPGYQIDEQIQSLKDQAAKEGQDTSEMDNEQMRRKVESTLERRMVYDFLAEVADLEVEYVEEEFDEALMEKLAAESLAREEAQESAGGEVAAAEEPQAAVEEPPEAAAEEPAQAEATIEPEPAQPEAESVIGDGPASSKDEDVDLTSQVIMNFMNSQEDEEGIVDDDEDDDDE</sequence>
<feature type="region of interest" description="Disordered" evidence="3">
    <location>
        <begin position="225"/>
        <end position="322"/>
    </location>
</feature>
<dbReference type="OrthoDB" id="3366at2759"/>